<dbReference type="GO" id="GO:0004674">
    <property type="term" value="F:protein serine/threonine kinase activity"/>
    <property type="evidence" value="ECO:0007669"/>
    <property type="project" value="UniProtKB-KW"/>
</dbReference>
<name>A0A4U7JFS1_9FIRM</name>
<evidence type="ECO:0000313" key="4">
    <source>
        <dbReference type="Proteomes" id="UP000306409"/>
    </source>
</evidence>
<keyword evidence="3" id="KW-0067">ATP-binding</keyword>
<dbReference type="InterPro" id="IPR003594">
    <property type="entry name" value="HATPase_dom"/>
</dbReference>
<dbReference type="SUPFAM" id="SSF55874">
    <property type="entry name" value="ATPase domain of HSP90 chaperone/DNA topoisomerase II/histidine kinase"/>
    <property type="match status" value="1"/>
</dbReference>
<keyword evidence="4" id="KW-1185">Reference proteome</keyword>
<dbReference type="KEGG" id="rher:EHE19_003740"/>
<keyword evidence="1" id="KW-0808">Transferase</keyword>
<dbReference type="RefSeq" id="WP_137697644.1">
    <property type="nucleotide sequence ID" value="NZ_CP061336.1"/>
</dbReference>
<accession>A0A4U7JFS1</accession>
<organism evidence="3 4">
    <name type="scientific">Ruminiclostridium herbifermentans</name>
    <dbReference type="NCBI Taxonomy" id="2488810"/>
    <lineage>
        <taxon>Bacteria</taxon>
        <taxon>Bacillati</taxon>
        <taxon>Bacillota</taxon>
        <taxon>Clostridia</taxon>
        <taxon>Eubacteriales</taxon>
        <taxon>Oscillospiraceae</taxon>
        <taxon>Ruminiclostridium</taxon>
    </lineage>
</organism>
<keyword evidence="1" id="KW-0418">Kinase</keyword>
<proteinExistence type="predicted"/>
<evidence type="ECO:0000259" key="2">
    <source>
        <dbReference type="Pfam" id="PF13581"/>
    </source>
</evidence>
<dbReference type="PANTHER" id="PTHR35526:SF3">
    <property type="entry name" value="ANTI-SIGMA-F FACTOR RSBW"/>
    <property type="match status" value="1"/>
</dbReference>
<feature type="domain" description="Histidine kinase/HSP90-like ATPase" evidence="2">
    <location>
        <begin position="34"/>
        <end position="135"/>
    </location>
</feature>
<dbReference type="CDD" id="cd16936">
    <property type="entry name" value="HATPase_RsbW-like"/>
    <property type="match status" value="1"/>
</dbReference>
<dbReference type="OrthoDB" id="9767435at2"/>
<reference evidence="3 4" key="1">
    <citation type="submission" date="2020-09" db="EMBL/GenBank/DDBJ databases">
        <title>Characterization and genome sequencing of Ruminiclostridium sp. nov. MA18.</title>
        <authorList>
            <person name="Rettenmaier R."/>
            <person name="Kowollik M.-L."/>
            <person name="Liebl W."/>
            <person name="Zverlov V."/>
        </authorList>
    </citation>
    <scope>NUCLEOTIDE SEQUENCE [LARGE SCALE GENOMIC DNA]</scope>
    <source>
        <strain evidence="3 4">MA18</strain>
    </source>
</reference>
<dbReference type="Proteomes" id="UP000306409">
    <property type="component" value="Chromosome"/>
</dbReference>
<evidence type="ECO:0000313" key="3">
    <source>
        <dbReference type="EMBL" id="QNU67602.1"/>
    </source>
</evidence>
<dbReference type="EMBL" id="CP061336">
    <property type="protein sequence ID" value="QNU67602.1"/>
    <property type="molecule type" value="Genomic_DNA"/>
</dbReference>
<gene>
    <name evidence="3" type="ORF">EHE19_003740</name>
</gene>
<keyword evidence="3" id="KW-0547">Nucleotide-binding</keyword>
<keyword evidence="1" id="KW-0723">Serine/threonine-protein kinase</keyword>
<dbReference type="PANTHER" id="PTHR35526">
    <property type="entry name" value="ANTI-SIGMA-F FACTOR RSBW-RELATED"/>
    <property type="match status" value="1"/>
</dbReference>
<sequence length="142" mass="16313">MRAITYTINKDIKALAEMIDLLLKDIMLVHFICDDILFELKVVLNELITNALCHGNKCELNKVVYVTFKLVSYNYIYISVRDEGLGFKFEVNTKSIDDYLDKVNKELCEHGRGLVIVYSLCDKVKFNKCGNKVSILKKLSPI</sequence>
<dbReference type="Pfam" id="PF13581">
    <property type="entry name" value="HATPase_c_2"/>
    <property type="match status" value="1"/>
</dbReference>
<protein>
    <submittedName>
        <fullName evidence="3">ATP-binding protein</fullName>
    </submittedName>
</protein>
<dbReference type="InterPro" id="IPR050267">
    <property type="entry name" value="Anti-sigma-factor_SerPK"/>
</dbReference>
<dbReference type="AlphaFoldDB" id="A0A4U7JFS1"/>
<dbReference type="InterPro" id="IPR036890">
    <property type="entry name" value="HATPase_C_sf"/>
</dbReference>
<dbReference type="Gene3D" id="3.30.565.10">
    <property type="entry name" value="Histidine kinase-like ATPase, C-terminal domain"/>
    <property type="match status" value="1"/>
</dbReference>
<evidence type="ECO:0000256" key="1">
    <source>
        <dbReference type="ARBA" id="ARBA00022527"/>
    </source>
</evidence>
<dbReference type="GO" id="GO:0005524">
    <property type="term" value="F:ATP binding"/>
    <property type="evidence" value="ECO:0007669"/>
    <property type="project" value="UniProtKB-KW"/>
</dbReference>